<evidence type="ECO:0000256" key="6">
    <source>
        <dbReference type="ARBA" id="ARBA00022840"/>
    </source>
</evidence>
<keyword evidence="5" id="KW-0418">Kinase</keyword>
<dbReference type="GO" id="GO:0006646">
    <property type="term" value="P:phosphatidylethanolamine biosynthetic process"/>
    <property type="evidence" value="ECO:0007669"/>
    <property type="project" value="TreeGrafter"/>
</dbReference>
<dbReference type="PANTHER" id="PTHR22603:SF101">
    <property type="entry name" value="CHOLINE KINASE BETA"/>
    <property type="match status" value="1"/>
</dbReference>
<evidence type="ECO:0000256" key="9">
    <source>
        <dbReference type="ARBA" id="ARBA00023209"/>
    </source>
</evidence>
<sequence>DLLIRRPTLHTGSPLHLAQKLTMHSIRLVTNCGKEDTVLADQAGLLGTAPTSTTEDTAPPVEKNRVGNTLVVKGRSLRTPSPLFGANCDDDSEAESFQGGRTEEVDRDTKGRAFAWCRDFLSGSWKTLREDDFQISIVSGGLSNLLYLCSLPDHVHCVGEEPRQVLLRVYGAILQGVDSLVLESVMFAILAERTLGPKLYGIFPDGRLEQYLPNTRMRTEQLSDPDTSAEVATKLARFHQMLMPFNKEPKWLFGTIDKYMDQVMKLNFVREAHVKKYKKLMKLDLPAELESLRALLAATPSPVVFCHNDVQEGNILALQDQDHSPTDRLMLIDFEYSSYNYRGFDFGNHFCEWMYDYTYDQWPFYKATPENYPTREQQLHFIRAYLVEQRGNTDGTLDQTQIEEQMIIEANRYALASHFLWGLWSIIQAKISKIEFGYMDYAQCRFDAYFKQKKLFS</sequence>
<dbReference type="STRING" id="94237.ENSMMOP00000017053"/>
<keyword evidence="3" id="KW-0808">Transferase</keyword>
<dbReference type="GO" id="GO:0004305">
    <property type="term" value="F:ethanolamine kinase activity"/>
    <property type="evidence" value="ECO:0007669"/>
    <property type="project" value="UniProtKB-EC"/>
</dbReference>
<evidence type="ECO:0000256" key="8">
    <source>
        <dbReference type="ARBA" id="ARBA00023098"/>
    </source>
</evidence>
<reference evidence="18" key="2">
    <citation type="submission" date="2025-09" db="UniProtKB">
        <authorList>
            <consortium name="Ensembl"/>
        </authorList>
    </citation>
    <scope>IDENTIFICATION</scope>
</reference>
<accession>A0A3Q3WPM9</accession>
<dbReference type="Proteomes" id="UP000261620">
    <property type="component" value="Unplaced"/>
</dbReference>
<name>A0A3Q3WPM9_MOLML</name>
<comment type="catalytic activity">
    <reaction evidence="14">
        <text>ethanolamine + ATP = phosphoethanolamine + ADP + H(+)</text>
        <dbReference type="Rhea" id="RHEA:13069"/>
        <dbReference type="ChEBI" id="CHEBI:15378"/>
        <dbReference type="ChEBI" id="CHEBI:30616"/>
        <dbReference type="ChEBI" id="CHEBI:57603"/>
        <dbReference type="ChEBI" id="CHEBI:58190"/>
        <dbReference type="ChEBI" id="CHEBI:456216"/>
        <dbReference type="EC" id="2.7.1.82"/>
    </reaction>
    <physiologicalReaction direction="left-to-right" evidence="14">
        <dbReference type="Rhea" id="RHEA:13070"/>
    </physiologicalReaction>
</comment>
<proteinExistence type="inferred from homology"/>
<evidence type="ECO:0000256" key="10">
    <source>
        <dbReference type="ARBA" id="ARBA00023264"/>
    </source>
</evidence>
<dbReference type="InterPro" id="IPR011009">
    <property type="entry name" value="Kinase-like_dom_sf"/>
</dbReference>
<keyword evidence="19" id="KW-1185">Reference proteome</keyword>
<dbReference type="EC" id="2.7.1.82" evidence="13"/>
<evidence type="ECO:0000256" key="4">
    <source>
        <dbReference type="ARBA" id="ARBA00022741"/>
    </source>
</evidence>
<dbReference type="OMA" id="PLSCHEI"/>
<dbReference type="Gene3D" id="3.30.200.20">
    <property type="entry name" value="Phosphorylase Kinase, domain 1"/>
    <property type="match status" value="1"/>
</dbReference>
<dbReference type="EC" id="2.7.1.32" evidence="16"/>
<dbReference type="GO" id="GO:0004103">
    <property type="term" value="F:choline kinase activity"/>
    <property type="evidence" value="ECO:0007669"/>
    <property type="project" value="UniProtKB-EC"/>
</dbReference>
<evidence type="ECO:0000256" key="14">
    <source>
        <dbReference type="ARBA" id="ARBA00050770"/>
    </source>
</evidence>
<keyword evidence="7" id="KW-0007">Acetylation</keyword>
<organism evidence="18 19">
    <name type="scientific">Mola mola</name>
    <name type="common">Ocean sunfish</name>
    <name type="synonym">Tetraodon mola</name>
    <dbReference type="NCBI Taxonomy" id="94237"/>
    <lineage>
        <taxon>Eukaryota</taxon>
        <taxon>Metazoa</taxon>
        <taxon>Chordata</taxon>
        <taxon>Craniata</taxon>
        <taxon>Vertebrata</taxon>
        <taxon>Euteleostomi</taxon>
        <taxon>Actinopterygii</taxon>
        <taxon>Neopterygii</taxon>
        <taxon>Teleostei</taxon>
        <taxon>Neoteleostei</taxon>
        <taxon>Acanthomorphata</taxon>
        <taxon>Eupercaria</taxon>
        <taxon>Tetraodontiformes</taxon>
        <taxon>Molidae</taxon>
        <taxon>Mola</taxon>
    </lineage>
</organism>
<evidence type="ECO:0000256" key="15">
    <source>
        <dbReference type="ARBA" id="ARBA00052454"/>
    </source>
</evidence>
<evidence type="ECO:0000256" key="3">
    <source>
        <dbReference type="ARBA" id="ARBA00022679"/>
    </source>
</evidence>
<keyword evidence="10" id="KW-1208">Phospholipid metabolism</keyword>
<evidence type="ECO:0000313" key="19">
    <source>
        <dbReference type="Proteomes" id="UP000261620"/>
    </source>
</evidence>
<dbReference type="GO" id="GO:0005524">
    <property type="term" value="F:ATP binding"/>
    <property type="evidence" value="ECO:0007669"/>
    <property type="project" value="UniProtKB-KW"/>
</dbReference>
<evidence type="ECO:0000256" key="7">
    <source>
        <dbReference type="ARBA" id="ARBA00022990"/>
    </source>
</evidence>
<evidence type="ECO:0000313" key="18">
    <source>
        <dbReference type="Ensembl" id="ENSMMOP00000017053.1"/>
    </source>
</evidence>
<dbReference type="Pfam" id="PF01633">
    <property type="entry name" value="Choline_kinase"/>
    <property type="match status" value="1"/>
</dbReference>
<evidence type="ECO:0000256" key="1">
    <source>
        <dbReference type="ARBA" id="ARBA00005189"/>
    </source>
</evidence>
<comment type="pathway">
    <text evidence="1">Lipid metabolism.</text>
</comment>
<evidence type="ECO:0000256" key="2">
    <source>
        <dbReference type="ARBA" id="ARBA00022516"/>
    </source>
</evidence>
<protein>
    <recommendedName>
        <fullName evidence="17">Ethanolamine kinase</fullName>
        <ecNumber evidence="16">2.7.1.32</ecNumber>
        <ecNumber evidence="13">2.7.1.82</ecNumber>
    </recommendedName>
</protein>
<comment type="pathway">
    <text evidence="11">Phospholipid metabolism; phosphatidylethanolamine biosynthesis; phosphatidylethanolamine from ethanolamine: step 1/3.</text>
</comment>
<dbReference type="GO" id="GO:0005737">
    <property type="term" value="C:cytoplasm"/>
    <property type="evidence" value="ECO:0007669"/>
    <property type="project" value="TreeGrafter"/>
</dbReference>
<keyword evidence="2" id="KW-0444">Lipid biosynthesis</keyword>
<reference evidence="18" key="1">
    <citation type="submission" date="2025-08" db="UniProtKB">
        <authorList>
            <consortium name="Ensembl"/>
        </authorList>
    </citation>
    <scope>IDENTIFICATION</scope>
</reference>
<dbReference type="Gene3D" id="3.90.1200.10">
    <property type="match status" value="1"/>
</dbReference>
<evidence type="ECO:0000256" key="13">
    <source>
        <dbReference type="ARBA" id="ARBA00038874"/>
    </source>
</evidence>
<evidence type="ECO:0000256" key="12">
    <source>
        <dbReference type="ARBA" id="ARBA00038211"/>
    </source>
</evidence>
<dbReference type="SUPFAM" id="SSF56112">
    <property type="entry name" value="Protein kinase-like (PK-like)"/>
    <property type="match status" value="1"/>
</dbReference>
<dbReference type="CDD" id="cd05156">
    <property type="entry name" value="ChoK_euk"/>
    <property type="match status" value="1"/>
</dbReference>
<comment type="similarity">
    <text evidence="12">Belongs to the choline/ethanolamine kinase family.</text>
</comment>
<evidence type="ECO:0000256" key="16">
    <source>
        <dbReference type="ARBA" id="ARBA00066350"/>
    </source>
</evidence>
<keyword evidence="4" id="KW-0547">Nucleotide-binding</keyword>
<keyword evidence="8" id="KW-0443">Lipid metabolism</keyword>
<dbReference type="Ensembl" id="ENSMMOT00000017336.1">
    <property type="protein sequence ID" value="ENSMMOP00000017053.1"/>
    <property type="gene ID" value="ENSMMOG00000012997.1"/>
</dbReference>
<keyword evidence="9" id="KW-0594">Phospholipid biosynthesis</keyword>
<dbReference type="PANTHER" id="PTHR22603">
    <property type="entry name" value="CHOLINE/ETHANOALAMINE KINASE"/>
    <property type="match status" value="1"/>
</dbReference>
<comment type="catalytic activity">
    <reaction evidence="15">
        <text>choline + ATP = phosphocholine + ADP + H(+)</text>
        <dbReference type="Rhea" id="RHEA:12837"/>
        <dbReference type="ChEBI" id="CHEBI:15354"/>
        <dbReference type="ChEBI" id="CHEBI:15378"/>
        <dbReference type="ChEBI" id="CHEBI:30616"/>
        <dbReference type="ChEBI" id="CHEBI:295975"/>
        <dbReference type="ChEBI" id="CHEBI:456216"/>
        <dbReference type="EC" id="2.7.1.32"/>
    </reaction>
    <physiologicalReaction direction="left-to-right" evidence="15">
        <dbReference type="Rhea" id="RHEA:12838"/>
    </physiologicalReaction>
</comment>
<evidence type="ECO:0000256" key="5">
    <source>
        <dbReference type="ARBA" id="ARBA00022777"/>
    </source>
</evidence>
<dbReference type="FunFam" id="3.90.1200.10:FF:000005">
    <property type="entry name" value="Choline kinase alpha"/>
    <property type="match status" value="1"/>
</dbReference>
<dbReference type="AlphaFoldDB" id="A0A3Q3WPM9"/>
<keyword evidence="6" id="KW-0067">ATP-binding</keyword>
<evidence type="ECO:0000256" key="17">
    <source>
        <dbReference type="ARBA" id="ARBA00081737"/>
    </source>
</evidence>
<evidence type="ECO:0000256" key="11">
    <source>
        <dbReference type="ARBA" id="ARBA00037883"/>
    </source>
</evidence>